<dbReference type="Pfam" id="PF01196">
    <property type="entry name" value="Ribosomal_L17"/>
    <property type="match status" value="1"/>
</dbReference>
<gene>
    <name evidence="7" type="ORF">CATMQ487_21430</name>
</gene>
<proteinExistence type="inferred from homology"/>
<dbReference type="RefSeq" id="WP_251973231.1">
    <property type="nucleotide sequence ID" value="NZ_AP025730.1"/>
</dbReference>
<evidence type="ECO:0000256" key="1">
    <source>
        <dbReference type="ARBA" id="ARBA00008777"/>
    </source>
</evidence>
<accession>A0ABM7YL94</accession>
<name>A0ABM7YL94_9BURK</name>
<keyword evidence="3 5" id="KW-0687">Ribonucleoprotein</keyword>
<evidence type="ECO:0000256" key="5">
    <source>
        <dbReference type="RuleBase" id="RU000660"/>
    </source>
</evidence>
<dbReference type="EMBL" id="AP025730">
    <property type="protein sequence ID" value="BDI05173.1"/>
    <property type="molecule type" value="Genomic_DNA"/>
</dbReference>
<dbReference type="InterPro" id="IPR000456">
    <property type="entry name" value="Ribosomal_bL17"/>
</dbReference>
<dbReference type="PANTHER" id="PTHR14413:SF16">
    <property type="entry name" value="LARGE RIBOSOMAL SUBUNIT PROTEIN BL17M"/>
    <property type="match status" value="1"/>
</dbReference>
<evidence type="ECO:0000313" key="7">
    <source>
        <dbReference type="EMBL" id="BDI05173.1"/>
    </source>
</evidence>
<evidence type="ECO:0000256" key="3">
    <source>
        <dbReference type="ARBA" id="ARBA00023274"/>
    </source>
</evidence>
<evidence type="ECO:0000256" key="4">
    <source>
        <dbReference type="ARBA" id="ARBA00035494"/>
    </source>
</evidence>
<keyword evidence="2 5" id="KW-0689">Ribosomal protein</keyword>
<comment type="similarity">
    <text evidence="1 5">Belongs to the bacterial ribosomal protein bL17 family.</text>
</comment>
<keyword evidence="8" id="KW-1185">Reference proteome</keyword>
<dbReference type="Proteomes" id="UP001057498">
    <property type="component" value="Chromosome"/>
</dbReference>
<organism evidence="7 8">
    <name type="scientific">Sphaerotilus microaerophilus</name>
    <dbReference type="NCBI Taxonomy" id="2914710"/>
    <lineage>
        <taxon>Bacteria</taxon>
        <taxon>Pseudomonadati</taxon>
        <taxon>Pseudomonadota</taxon>
        <taxon>Betaproteobacteria</taxon>
        <taxon>Burkholderiales</taxon>
        <taxon>Sphaerotilaceae</taxon>
        <taxon>Sphaerotilus</taxon>
    </lineage>
</organism>
<evidence type="ECO:0000256" key="2">
    <source>
        <dbReference type="ARBA" id="ARBA00022980"/>
    </source>
</evidence>
<protein>
    <recommendedName>
        <fullName evidence="4 6">50S ribosomal protein L17</fullName>
    </recommendedName>
</protein>
<reference evidence="7" key="1">
    <citation type="submission" date="2022-04" db="EMBL/GenBank/DDBJ databases">
        <title>Whole genome sequence of Sphaerotilus sp. FB-5.</title>
        <authorList>
            <person name="Takeda M."/>
            <person name="Narihara S."/>
            <person name="Akimoto M."/>
            <person name="Akimoto R."/>
            <person name="Nishiyashiki S."/>
            <person name="Murakami T."/>
        </authorList>
    </citation>
    <scope>NUCLEOTIDE SEQUENCE</scope>
    <source>
        <strain evidence="7">FB-5</strain>
    </source>
</reference>
<evidence type="ECO:0000256" key="6">
    <source>
        <dbReference type="RuleBase" id="RU000661"/>
    </source>
</evidence>
<dbReference type="NCBIfam" id="TIGR00059">
    <property type="entry name" value="L17"/>
    <property type="match status" value="1"/>
</dbReference>
<dbReference type="InterPro" id="IPR047859">
    <property type="entry name" value="Ribosomal_bL17_CS"/>
</dbReference>
<evidence type="ECO:0000313" key="8">
    <source>
        <dbReference type="Proteomes" id="UP001057498"/>
    </source>
</evidence>
<dbReference type="InterPro" id="IPR036373">
    <property type="entry name" value="Ribosomal_bL17_sf"/>
</dbReference>
<sequence>MRHRKSRLRLAGPSDHARAVLRNLAISLLTHGRIETTVKRAKVLRPFIEKIVTQSRRCASAVDYATRDHEYRMVRSQLHDNHATAIATRVWGPYFLHRPGGYTRIMRNGFRVGDNAEMAIIEFVLSTAGESHAQLVAALSAYAPGGARFLNAWRLLAKPRIDFEVRTADQSAGQVHFALNASLQGKLPDVRWPTMNKKPIPMELTLSISAPRVGTETRLSNSSLKDPVDHSKRITFQLVPNRDGRASTIEGYVSLAKVEQHKRYCSIAVDGPTGEVFHATLIGEGSEDV</sequence>
<dbReference type="PROSITE" id="PS01167">
    <property type="entry name" value="RIBOSOMAL_L17"/>
    <property type="match status" value="1"/>
</dbReference>
<dbReference type="SUPFAM" id="SSF64263">
    <property type="entry name" value="Prokaryotic ribosomal protein L17"/>
    <property type="match status" value="1"/>
</dbReference>
<dbReference type="Gene3D" id="3.90.1030.10">
    <property type="entry name" value="Ribosomal protein L17"/>
    <property type="match status" value="1"/>
</dbReference>
<dbReference type="PANTHER" id="PTHR14413">
    <property type="entry name" value="RIBOSOMAL PROTEIN L17"/>
    <property type="match status" value="1"/>
</dbReference>